<evidence type="ECO:0000256" key="15">
    <source>
        <dbReference type="RuleBase" id="RU000532"/>
    </source>
</evidence>
<feature type="binding site" evidence="12 13">
    <location>
        <begin position="22"/>
        <end position="24"/>
    </location>
    <ligand>
        <name>substrate</name>
    </ligand>
</feature>
<feature type="binding site" evidence="12 14">
    <location>
        <position position="326"/>
    </location>
    <ligand>
        <name>ATP</name>
        <dbReference type="ChEBI" id="CHEBI:30616"/>
    </ligand>
</feature>
<dbReference type="PANTHER" id="PTHR11406">
    <property type="entry name" value="PHOSPHOGLYCERATE KINASE"/>
    <property type="match status" value="1"/>
</dbReference>
<dbReference type="Gene3D" id="3.40.50.1260">
    <property type="entry name" value="Phosphoglycerate kinase, N-terminal domain"/>
    <property type="match status" value="2"/>
</dbReference>
<dbReference type="CDD" id="cd00318">
    <property type="entry name" value="Phosphoglycerate_kinase"/>
    <property type="match status" value="1"/>
</dbReference>
<organism evidence="16 17">
    <name type="scientific">Oryzomonas rubra</name>
    <dbReference type="NCBI Taxonomy" id="2509454"/>
    <lineage>
        <taxon>Bacteria</taxon>
        <taxon>Pseudomonadati</taxon>
        <taxon>Thermodesulfobacteriota</taxon>
        <taxon>Desulfuromonadia</taxon>
        <taxon>Geobacterales</taxon>
        <taxon>Geobacteraceae</taxon>
        <taxon>Oryzomonas</taxon>
    </lineage>
</organism>
<comment type="subunit">
    <text evidence="4 12">Monomer.</text>
</comment>
<evidence type="ECO:0000256" key="13">
    <source>
        <dbReference type="PIRSR" id="PIRSR000724-1"/>
    </source>
</evidence>
<feature type="binding site" evidence="12">
    <location>
        <position position="153"/>
    </location>
    <ligand>
        <name>substrate</name>
    </ligand>
</feature>
<dbReference type="FunFam" id="3.40.50.1260:FF:000003">
    <property type="entry name" value="Phosphoglycerate kinase"/>
    <property type="match status" value="1"/>
</dbReference>
<evidence type="ECO:0000256" key="2">
    <source>
        <dbReference type="ARBA" id="ARBA00004838"/>
    </source>
</evidence>
<keyword evidence="11 12" id="KW-0324">Glycolysis</keyword>
<dbReference type="InterPro" id="IPR015911">
    <property type="entry name" value="Phosphoglycerate_kinase_CS"/>
</dbReference>
<dbReference type="GO" id="GO:0005524">
    <property type="term" value="F:ATP binding"/>
    <property type="evidence" value="ECO:0007669"/>
    <property type="project" value="UniProtKB-KW"/>
</dbReference>
<dbReference type="GO" id="GO:0006094">
    <property type="term" value="P:gluconeogenesis"/>
    <property type="evidence" value="ECO:0007669"/>
    <property type="project" value="TreeGrafter"/>
</dbReference>
<keyword evidence="9 12" id="KW-0418">Kinase</keyword>
<evidence type="ECO:0000256" key="12">
    <source>
        <dbReference type="HAMAP-Rule" id="MF_00145"/>
    </source>
</evidence>
<dbReference type="InterPro" id="IPR001576">
    <property type="entry name" value="Phosphoglycerate_kinase"/>
</dbReference>
<feature type="binding site" evidence="12 14">
    <location>
        <position position="204"/>
    </location>
    <ligand>
        <name>ATP</name>
        <dbReference type="ChEBI" id="CHEBI:30616"/>
    </ligand>
</feature>
<keyword evidence="7 12" id="KW-0808">Transferase</keyword>
<dbReference type="Proteomes" id="UP000324298">
    <property type="component" value="Unassembled WGS sequence"/>
</dbReference>
<accession>A0A5A9X4D9</accession>
<dbReference type="PRINTS" id="PR00477">
    <property type="entry name" value="PHGLYCKINASE"/>
</dbReference>
<dbReference type="PROSITE" id="PS00111">
    <property type="entry name" value="PGLYCERATE_KINASE"/>
    <property type="match status" value="1"/>
</dbReference>
<comment type="pathway">
    <text evidence="2 12">Carbohydrate degradation; glycolysis; pyruvate from D-glyceraldehyde 3-phosphate: step 2/5.</text>
</comment>
<dbReference type="PANTHER" id="PTHR11406:SF23">
    <property type="entry name" value="PHOSPHOGLYCERATE KINASE 1, CHLOROPLASTIC-RELATED"/>
    <property type="match status" value="1"/>
</dbReference>
<keyword evidence="8 12" id="KW-0547">Nucleotide-binding</keyword>
<dbReference type="Pfam" id="PF00162">
    <property type="entry name" value="PGK"/>
    <property type="match status" value="1"/>
</dbReference>
<name>A0A5A9X4D9_9BACT</name>
<comment type="catalytic activity">
    <reaction evidence="1 12 15">
        <text>(2R)-3-phosphoglycerate + ATP = (2R)-3-phospho-glyceroyl phosphate + ADP</text>
        <dbReference type="Rhea" id="RHEA:14801"/>
        <dbReference type="ChEBI" id="CHEBI:30616"/>
        <dbReference type="ChEBI" id="CHEBI:57604"/>
        <dbReference type="ChEBI" id="CHEBI:58272"/>
        <dbReference type="ChEBI" id="CHEBI:456216"/>
        <dbReference type="EC" id="2.7.2.3"/>
    </reaction>
</comment>
<evidence type="ECO:0000256" key="7">
    <source>
        <dbReference type="ARBA" id="ARBA00022679"/>
    </source>
</evidence>
<keyword evidence="17" id="KW-1185">Reference proteome</keyword>
<dbReference type="EC" id="2.7.2.3" evidence="5 12"/>
<feature type="binding site" evidence="12 14">
    <location>
        <begin position="352"/>
        <end position="355"/>
    </location>
    <ligand>
        <name>ATP</name>
        <dbReference type="ChEBI" id="CHEBI:30616"/>
    </ligand>
</feature>
<dbReference type="EMBL" id="SRSD01000013">
    <property type="protein sequence ID" value="KAA0888012.1"/>
    <property type="molecule type" value="Genomic_DNA"/>
</dbReference>
<comment type="caution">
    <text evidence="12">Lacks conserved residue(s) required for the propagation of feature annotation.</text>
</comment>
<evidence type="ECO:0000313" key="16">
    <source>
        <dbReference type="EMBL" id="KAA0888012.1"/>
    </source>
</evidence>
<evidence type="ECO:0000256" key="3">
    <source>
        <dbReference type="ARBA" id="ARBA00008982"/>
    </source>
</evidence>
<proteinExistence type="inferred from homology"/>
<feature type="binding site" evidence="13">
    <location>
        <position position="120"/>
    </location>
    <ligand>
        <name>(2R)-3-phosphoglycerate</name>
        <dbReference type="ChEBI" id="CHEBI:58272"/>
    </ligand>
</feature>
<dbReference type="AlphaFoldDB" id="A0A5A9X4D9"/>
<comment type="caution">
    <text evidence="16">The sequence shown here is derived from an EMBL/GenBank/DDBJ whole genome shotgun (WGS) entry which is preliminary data.</text>
</comment>
<dbReference type="GO" id="GO:0005829">
    <property type="term" value="C:cytosol"/>
    <property type="evidence" value="ECO:0007669"/>
    <property type="project" value="TreeGrafter"/>
</dbReference>
<feature type="binding site" evidence="12 13">
    <location>
        <begin position="61"/>
        <end position="64"/>
    </location>
    <ligand>
        <name>substrate</name>
    </ligand>
</feature>
<feature type="binding site" evidence="13">
    <location>
        <position position="38"/>
    </location>
    <ligand>
        <name>(2R)-3-phosphoglycerate</name>
        <dbReference type="ChEBI" id="CHEBI:58272"/>
    </ligand>
</feature>
<dbReference type="OrthoDB" id="9808460at2"/>
<dbReference type="InterPro" id="IPR036043">
    <property type="entry name" value="Phosphoglycerate_kinase_sf"/>
</dbReference>
<dbReference type="SUPFAM" id="SSF53748">
    <property type="entry name" value="Phosphoglycerate kinase"/>
    <property type="match status" value="1"/>
</dbReference>
<feature type="binding site" evidence="12">
    <location>
        <position position="120"/>
    </location>
    <ligand>
        <name>substrate</name>
    </ligand>
</feature>
<feature type="binding site" evidence="12">
    <location>
        <position position="38"/>
    </location>
    <ligand>
        <name>substrate</name>
    </ligand>
</feature>
<dbReference type="HAMAP" id="MF_00145">
    <property type="entry name" value="Phosphoglyc_kinase"/>
    <property type="match status" value="1"/>
</dbReference>
<dbReference type="FunFam" id="3.40.50.1260:FF:000006">
    <property type="entry name" value="Phosphoglycerate kinase"/>
    <property type="match status" value="1"/>
</dbReference>
<evidence type="ECO:0000256" key="6">
    <source>
        <dbReference type="ARBA" id="ARBA00016471"/>
    </source>
</evidence>
<dbReference type="PIRSF" id="PIRSF000724">
    <property type="entry name" value="Pgk"/>
    <property type="match status" value="1"/>
</dbReference>
<evidence type="ECO:0000313" key="17">
    <source>
        <dbReference type="Proteomes" id="UP000324298"/>
    </source>
</evidence>
<evidence type="ECO:0000256" key="10">
    <source>
        <dbReference type="ARBA" id="ARBA00022840"/>
    </source>
</evidence>
<keyword evidence="10 12" id="KW-0067">ATP-binding</keyword>
<evidence type="ECO:0000256" key="14">
    <source>
        <dbReference type="PIRSR" id="PIRSR000724-2"/>
    </source>
</evidence>
<reference evidence="16 17" key="1">
    <citation type="submission" date="2019-04" db="EMBL/GenBank/DDBJ databases">
        <title>Geobacter ruber sp. nov., ferric-reducing bacteria isolated from paddy soil.</title>
        <authorList>
            <person name="Xu Z."/>
            <person name="Masuda Y."/>
            <person name="Itoh H."/>
            <person name="Senoo K."/>
        </authorList>
    </citation>
    <scope>NUCLEOTIDE SEQUENCE [LARGE SCALE GENOMIC DNA]</scope>
    <source>
        <strain evidence="16 17">Red88</strain>
    </source>
</reference>
<evidence type="ECO:0000256" key="9">
    <source>
        <dbReference type="ARBA" id="ARBA00022777"/>
    </source>
</evidence>
<feature type="binding site" evidence="13">
    <location>
        <position position="153"/>
    </location>
    <ligand>
        <name>(2R)-3-phosphoglycerate</name>
        <dbReference type="ChEBI" id="CHEBI:58272"/>
    </ligand>
</feature>
<evidence type="ECO:0000256" key="11">
    <source>
        <dbReference type="ARBA" id="ARBA00023152"/>
    </source>
</evidence>
<protein>
    <recommendedName>
        <fullName evidence="6 12">Phosphoglycerate kinase</fullName>
        <ecNumber evidence="5 12">2.7.2.3</ecNumber>
    </recommendedName>
</protein>
<evidence type="ECO:0000256" key="8">
    <source>
        <dbReference type="ARBA" id="ARBA00022741"/>
    </source>
</evidence>
<dbReference type="GO" id="GO:0043531">
    <property type="term" value="F:ADP binding"/>
    <property type="evidence" value="ECO:0007669"/>
    <property type="project" value="TreeGrafter"/>
</dbReference>
<sequence>MPIRYIDQIKDLKNKRVFIRVDFNVPQDDKGNITEDTRIAGAVPTIKYAVEQGAKVVLASHLGRPKGEKNAKYTMAPAAKRLSELLGKKVRQAPDCFGPEVSALLDAMKPGDVVMLENVRFYPGEEKNDVAFAKQLTNGCEIYVNDAFAVSHRAHASVEAITRCIPTIAAGFLMRNEMTFFDKAMSNPVRPLVAILGGAKVSGKLEVLQTLVNKVDKIVIGGGMAFTFLKAMGYSVGKSLVEDELIPTAKKIMDKAQKRGVTFYLPVDCIVANAFEATATNFITPVQEIPEGWMALDIGPASATLFAETLRDAKTVIWNGPMGVFEMDAFARGTFSVAEAVGNCYATTIIGGGDTDAAVRKAGVAGKVSYISTGGGAFLELLEGKTLPGVKALDIKAKK</sequence>
<evidence type="ECO:0000256" key="1">
    <source>
        <dbReference type="ARBA" id="ARBA00000642"/>
    </source>
</evidence>
<dbReference type="GO" id="GO:0006096">
    <property type="term" value="P:glycolytic process"/>
    <property type="evidence" value="ECO:0007669"/>
    <property type="project" value="UniProtKB-UniRule"/>
</dbReference>
<dbReference type="RefSeq" id="WP_149309857.1">
    <property type="nucleotide sequence ID" value="NZ_SRSD01000013.1"/>
</dbReference>
<comment type="subcellular location">
    <subcellularLocation>
        <location evidence="12">Cytoplasm</location>
    </subcellularLocation>
</comment>
<dbReference type="InterPro" id="IPR015824">
    <property type="entry name" value="Phosphoglycerate_kinase_N"/>
</dbReference>
<comment type="similarity">
    <text evidence="3 12 15">Belongs to the phosphoglycerate kinase family.</text>
</comment>
<dbReference type="GO" id="GO:0004618">
    <property type="term" value="F:phosphoglycerate kinase activity"/>
    <property type="evidence" value="ECO:0007669"/>
    <property type="project" value="UniProtKB-UniRule"/>
</dbReference>
<gene>
    <name evidence="12" type="primary">pgk</name>
    <name evidence="16" type="ORF">ET418_17515</name>
</gene>
<keyword evidence="12" id="KW-0963">Cytoplasm</keyword>
<evidence type="ECO:0000256" key="5">
    <source>
        <dbReference type="ARBA" id="ARBA00013061"/>
    </source>
</evidence>
<evidence type="ECO:0000256" key="4">
    <source>
        <dbReference type="ARBA" id="ARBA00011245"/>
    </source>
</evidence>
<dbReference type="UniPathway" id="UPA00109">
    <property type="reaction ID" value="UER00185"/>
</dbReference>